<dbReference type="AlphaFoldDB" id="A0A4W4FYM0"/>
<reference evidence="2" key="1">
    <citation type="journal article" date="2014" name="Science">
        <title>Nonhuman genetics. Genomic basis for the convergent evolution of electric organs.</title>
        <authorList>
            <person name="Gallant J.R."/>
            <person name="Traeger L.L."/>
            <person name="Volkening J.D."/>
            <person name="Moffett H."/>
            <person name="Chen P.H."/>
            <person name="Novina C.D."/>
            <person name="Phillips G.N.Jr."/>
            <person name="Anand R."/>
            <person name="Wells G.B."/>
            <person name="Pinch M."/>
            <person name="Guth R."/>
            <person name="Unguez G.A."/>
            <person name="Albert J.S."/>
            <person name="Zakon H.H."/>
            <person name="Samanta M.P."/>
            <person name="Sussman M.R."/>
        </authorList>
    </citation>
    <scope>NUCLEOTIDE SEQUENCE [LARGE SCALE GENOMIC DNA]</scope>
</reference>
<evidence type="ECO:0000313" key="2">
    <source>
        <dbReference type="Proteomes" id="UP000314983"/>
    </source>
</evidence>
<reference evidence="1" key="3">
    <citation type="submission" date="2020-05" db="EMBL/GenBank/DDBJ databases">
        <title>Electrophorus electricus (electric eel) genome, fEleEle1, primary haplotype.</title>
        <authorList>
            <person name="Myers G."/>
            <person name="Meyer A."/>
            <person name="Fedrigo O."/>
            <person name="Formenti G."/>
            <person name="Rhie A."/>
            <person name="Tracey A."/>
            <person name="Sims Y."/>
            <person name="Jarvis E.D."/>
        </authorList>
    </citation>
    <scope>NUCLEOTIDE SEQUENCE [LARGE SCALE GENOMIC DNA]</scope>
</reference>
<reference evidence="1" key="5">
    <citation type="submission" date="2025-09" db="UniProtKB">
        <authorList>
            <consortium name="Ensembl"/>
        </authorList>
    </citation>
    <scope>IDENTIFICATION</scope>
</reference>
<keyword evidence="2" id="KW-1185">Reference proteome</keyword>
<protein>
    <submittedName>
        <fullName evidence="1">Uncharacterized protein</fullName>
    </submittedName>
</protein>
<name>A0A4W4FYM0_ELEEL</name>
<dbReference type="Ensembl" id="ENSEEET00000030573.2">
    <property type="protein sequence ID" value="ENSEEEP00000030217.1"/>
    <property type="gene ID" value="ENSEEEG00000014485.2"/>
</dbReference>
<sequence length="73" mass="7865">MCAVLGDCLPGRTESQCSLLRLSPGALISGQRANESGSVQIQSVYHLRIHAVVYLKICTALEPDPCEFASCEQ</sequence>
<dbReference type="Proteomes" id="UP000314983">
    <property type="component" value="Chromosome 5"/>
</dbReference>
<reference evidence="1" key="4">
    <citation type="submission" date="2025-08" db="UniProtKB">
        <authorList>
            <consortium name="Ensembl"/>
        </authorList>
    </citation>
    <scope>IDENTIFICATION</scope>
</reference>
<organism evidence="1 2">
    <name type="scientific">Electrophorus electricus</name>
    <name type="common">Electric eel</name>
    <name type="synonym">Gymnotus electricus</name>
    <dbReference type="NCBI Taxonomy" id="8005"/>
    <lineage>
        <taxon>Eukaryota</taxon>
        <taxon>Metazoa</taxon>
        <taxon>Chordata</taxon>
        <taxon>Craniata</taxon>
        <taxon>Vertebrata</taxon>
        <taxon>Euteleostomi</taxon>
        <taxon>Actinopterygii</taxon>
        <taxon>Neopterygii</taxon>
        <taxon>Teleostei</taxon>
        <taxon>Ostariophysi</taxon>
        <taxon>Gymnotiformes</taxon>
        <taxon>Gymnotoidei</taxon>
        <taxon>Gymnotidae</taxon>
        <taxon>Electrophorus</taxon>
    </lineage>
</organism>
<evidence type="ECO:0000313" key="1">
    <source>
        <dbReference type="Ensembl" id="ENSEEEP00000030217.1"/>
    </source>
</evidence>
<proteinExistence type="predicted"/>
<accession>A0A4W4FYM0</accession>
<reference evidence="2" key="2">
    <citation type="journal article" date="2017" name="Sci. Adv.">
        <title>A tail of two voltages: Proteomic comparison of the three electric organs of the electric eel.</title>
        <authorList>
            <person name="Traeger L.L."/>
            <person name="Sabat G."/>
            <person name="Barrett-Wilt G.A."/>
            <person name="Wells G.B."/>
            <person name="Sussman M.R."/>
        </authorList>
    </citation>
    <scope>NUCLEOTIDE SEQUENCE [LARGE SCALE GENOMIC DNA]</scope>
</reference>